<feature type="chain" id="PRO_5042277089" evidence="1">
    <location>
        <begin position="22"/>
        <end position="231"/>
    </location>
</feature>
<keyword evidence="1" id="KW-0732">Signal</keyword>
<reference evidence="2" key="1">
    <citation type="submission" date="2023-07" db="EMBL/GenBank/DDBJ databases">
        <authorList>
            <consortium name="AG Swart"/>
            <person name="Singh M."/>
            <person name="Singh A."/>
            <person name="Seah K."/>
            <person name="Emmerich C."/>
        </authorList>
    </citation>
    <scope>NUCLEOTIDE SEQUENCE</scope>
    <source>
        <strain evidence="2">DP1</strain>
    </source>
</reference>
<accession>A0AAD2D1Y5</accession>
<comment type="caution">
    <text evidence="2">The sequence shown here is derived from an EMBL/GenBank/DDBJ whole genome shotgun (WGS) entry which is preliminary data.</text>
</comment>
<proteinExistence type="predicted"/>
<evidence type="ECO:0000313" key="2">
    <source>
        <dbReference type="EMBL" id="CAI2376838.1"/>
    </source>
</evidence>
<protein>
    <submittedName>
        <fullName evidence="2">Uncharacterized protein</fullName>
    </submittedName>
</protein>
<feature type="signal peptide" evidence="1">
    <location>
        <begin position="1"/>
        <end position="21"/>
    </location>
</feature>
<dbReference type="EMBL" id="CAMPGE010018423">
    <property type="protein sequence ID" value="CAI2376838.1"/>
    <property type="molecule type" value="Genomic_DNA"/>
</dbReference>
<dbReference type="Proteomes" id="UP001295684">
    <property type="component" value="Unassembled WGS sequence"/>
</dbReference>
<sequence>MKTLITLAMAVTVTIAATTLAENGAYKFSITFLKNSANSSNTDVILGLTVGSTTAPLTGGYYASGACVNVGTTNYQLTSSAITLRGFGIEWQCHSTCTSLDAVYNSVNFYAGAHWGLTTSQVVSAQSSLSSILSPAGSNCNNPTTKTVYHYWYGLTPSQLTYDVYFPNQTETWYVRCFGKFNYAYSVSFGSEISDLATTLGNCKNLSLKSRGSMPALATLAVAMSLCTSFL</sequence>
<dbReference type="AlphaFoldDB" id="A0AAD2D1Y5"/>
<gene>
    <name evidence="2" type="ORF">ECRASSUSDP1_LOCUS18215</name>
</gene>
<evidence type="ECO:0000313" key="3">
    <source>
        <dbReference type="Proteomes" id="UP001295684"/>
    </source>
</evidence>
<evidence type="ECO:0000256" key="1">
    <source>
        <dbReference type="SAM" id="SignalP"/>
    </source>
</evidence>
<keyword evidence="3" id="KW-1185">Reference proteome</keyword>
<name>A0AAD2D1Y5_EUPCR</name>
<organism evidence="2 3">
    <name type="scientific">Euplotes crassus</name>
    <dbReference type="NCBI Taxonomy" id="5936"/>
    <lineage>
        <taxon>Eukaryota</taxon>
        <taxon>Sar</taxon>
        <taxon>Alveolata</taxon>
        <taxon>Ciliophora</taxon>
        <taxon>Intramacronucleata</taxon>
        <taxon>Spirotrichea</taxon>
        <taxon>Hypotrichia</taxon>
        <taxon>Euplotida</taxon>
        <taxon>Euplotidae</taxon>
        <taxon>Moneuplotes</taxon>
    </lineage>
</organism>